<dbReference type="InterPro" id="IPR039249">
    <property type="entry name" value="GPATCH11"/>
</dbReference>
<name>A0ABP0UXC4_9BRYO</name>
<dbReference type="InterPro" id="IPR000467">
    <property type="entry name" value="G_patch_dom"/>
</dbReference>
<feature type="compositionally biased region" description="Acidic residues" evidence="1">
    <location>
        <begin position="214"/>
        <end position="224"/>
    </location>
</feature>
<organism evidence="3 4">
    <name type="scientific">Sphagnum troendelagicum</name>
    <dbReference type="NCBI Taxonomy" id="128251"/>
    <lineage>
        <taxon>Eukaryota</taxon>
        <taxon>Viridiplantae</taxon>
        <taxon>Streptophyta</taxon>
        <taxon>Embryophyta</taxon>
        <taxon>Bryophyta</taxon>
        <taxon>Sphagnophytina</taxon>
        <taxon>Sphagnopsida</taxon>
        <taxon>Sphagnales</taxon>
        <taxon>Sphagnaceae</taxon>
        <taxon>Sphagnum</taxon>
    </lineage>
</organism>
<keyword evidence="4" id="KW-1185">Reference proteome</keyword>
<feature type="compositionally biased region" description="Basic and acidic residues" evidence="1">
    <location>
        <begin position="53"/>
        <end position="65"/>
    </location>
</feature>
<evidence type="ECO:0000259" key="2">
    <source>
        <dbReference type="PROSITE" id="PS50174"/>
    </source>
</evidence>
<gene>
    <name evidence="3" type="ORF">CSSPTR1EN2_LOCUS21191</name>
</gene>
<dbReference type="InterPro" id="IPR025239">
    <property type="entry name" value="DUF4187"/>
</dbReference>
<sequence length="271" mass="30674">MAANEEEDDDYMGDLGRFLTIPDTASGATVGKVKGGTVEKRKMNWKEKKKLKQEKNQNLEEEQRQEGMAAVIPSSNIGFKLLQQMGYKPGNALGKHGQGATEPINVDLKRNRTGLGRDEVVKEEKSQKSKQVILARERKRKKVDELRVGFQERRRGTWQSRKLVSDYRKACTALLQLEEQAAGTVTESARPVNEKTVDVQDSGKGVDKVKTEDAEAVEEDEEEEEEITEEMLHDHLTKLRGLYHYCLYCGFQYDSEEALIADCPGLEDEVH</sequence>
<dbReference type="SMART" id="SM01173">
    <property type="entry name" value="DUF4187"/>
    <property type="match status" value="1"/>
</dbReference>
<dbReference type="EMBL" id="OZ019899">
    <property type="protein sequence ID" value="CAK9232305.1"/>
    <property type="molecule type" value="Genomic_DNA"/>
</dbReference>
<dbReference type="PANTHER" id="PTHR21032">
    <property type="entry name" value="G PATCH DOMAIN-CONTAINING PROTEIN 11"/>
    <property type="match status" value="1"/>
</dbReference>
<proteinExistence type="predicted"/>
<dbReference type="PANTHER" id="PTHR21032:SF0">
    <property type="entry name" value="G PATCH DOMAIN-CONTAINING PROTEIN 11"/>
    <property type="match status" value="1"/>
</dbReference>
<feature type="domain" description="G-patch" evidence="2">
    <location>
        <begin position="74"/>
        <end position="120"/>
    </location>
</feature>
<reference evidence="3" key="1">
    <citation type="submission" date="2024-02" db="EMBL/GenBank/DDBJ databases">
        <authorList>
            <consortium name="ELIXIR-Norway"/>
            <consortium name="Elixir Norway"/>
        </authorList>
    </citation>
    <scope>NUCLEOTIDE SEQUENCE</scope>
</reference>
<evidence type="ECO:0000256" key="1">
    <source>
        <dbReference type="SAM" id="MobiDB-lite"/>
    </source>
</evidence>
<dbReference type="PROSITE" id="PS50174">
    <property type="entry name" value="G_PATCH"/>
    <property type="match status" value="1"/>
</dbReference>
<feature type="compositionally biased region" description="Basic and acidic residues" evidence="1">
    <location>
        <begin position="204"/>
        <end position="213"/>
    </location>
</feature>
<feature type="region of interest" description="Disordered" evidence="1">
    <location>
        <begin position="44"/>
        <end position="67"/>
    </location>
</feature>
<dbReference type="Pfam" id="PF13821">
    <property type="entry name" value="DUF4187"/>
    <property type="match status" value="1"/>
</dbReference>
<evidence type="ECO:0000313" key="3">
    <source>
        <dbReference type="EMBL" id="CAK9232305.1"/>
    </source>
</evidence>
<dbReference type="Proteomes" id="UP001497512">
    <property type="component" value="Chromosome 7"/>
</dbReference>
<dbReference type="SMART" id="SM00443">
    <property type="entry name" value="G_patch"/>
    <property type="match status" value="1"/>
</dbReference>
<feature type="region of interest" description="Disordered" evidence="1">
    <location>
        <begin position="196"/>
        <end position="224"/>
    </location>
</feature>
<dbReference type="Pfam" id="PF01585">
    <property type="entry name" value="G-patch"/>
    <property type="match status" value="1"/>
</dbReference>
<protein>
    <recommendedName>
        <fullName evidence="2">G-patch domain-containing protein</fullName>
    </recommendedName>
</protein>
<accession>A0ABP0UXC4</accession>
<evidence type="ECO:0000313" key="4">
    <source>
        <dbReference type="Proteomes" id="UP001497512"/>
    </source>
</evidence>